<name>A0ABR4BM08_9LECA</name>
<feature type="compositionally biased region" description="Basic and acidic residues" evidence="5">
    <location>
        <begin position="418"/>
        <end position="443"/>
    </location>
</feature>
<comment type="caution">
    <text evidence="7">The sequence shown here is derived from an EMBL/GenBank/DDBJ whole genome shotgun (WGS) entry which is preliminary data.</text>
</comment>
<dbReference type="InterPro" id="IPR051590">
    <property type="entry name" value="Replication_Regulatory_Kinase"/>
</dbReference>
<gene>
    <name evidence="7" type="ORF">ABVK25_000031</name>
</gene>
<dbReference type="PANTHER" id="PTHR15375">
    <property type="entry name" value="ACTIVATOR OF S-PHASE KINASE-RELATED"/>
    <property type="match status" value="1"/>
</dbReference>
<dbReference type="Pfam" id="PF07535">
    <property type="entry name" value="zf-DBF"/>
    <property type="match status" value="1"/>
</dbReference>
<dbReference type="Proteomes" id="UP001590951">
    <property type="component" value="Unassembled WGS sequence"/>
</dbReference>
<feature type="compositionally biased region" description="Basic and acidic residues" evidence="5">
    <location>
        <begin position="541"/>
        <end position="552"/>
    </location>
</feature>
<evidence type="ECO:0000259" key="6">
    <source>
        <dbReference type="PROSITE" id="PS51265"/>
    </source>
</evidence>
<keyword evidence="1" id="KW-0479">Metal-binding</keyword>
<dbReference type="InterPro" id="IPR036420">
    <property type="entry name" value="BRCT_dom_sf"/>
</dbReference>
<dbReference type="InterPro" id="IPR055116">
    <property type="entry name" value="DBF4_BRCT"/>
</dbReference>
<feature type="compositionally biased region" description="Pro residues" evidence="5">
    <location>
        <begin position="463"/>
        <end position="481"/>
    </location>
</feature>
<evidence type="ECO:0000313" key="8">
    <source>
        <dbReference type="Proteomes" id="UP001590951"/>
    </source>
</evidence>
<proteinExistence type="predicted"/>
<feature type="region of interest" description="Disordered" evidence="5">
    <location>
        <begin position="418"/>
        <end position="488"/>
    </location>
</feature>
<feature type="domain" description="DBF4-type" evidence="6">
    <location>
        <begin position="633"/>
        <end position="682"/>
    </location>
</feature>
<evidence type="ECO:0000256" key="3">
    <source>
        <dbReference type="ARBA" id="ARBA00022833"/>
    </source>
</evidence>
<feature type="region of interest" description="Disordered" evidence="5">
    <location>
        <begin position="190"/>
        <end position="221"/>
    </location>
</feature>
<feature type="region of interest" description="Disordered" evidence="5">
    <location>
        <begin position="1"/>
        <end position="30"/>
    </location>
</feature>
<dbReference type="InterPro" id="IPR013939">
    <property type="entry name" value="Regulatory_Dfp1/Him1"/>
</dbReference>
<keyword evidence="2 4" id="KW-0863">Zinc-finger</keyword>
<dbReference type="PROSITE" id="PS51265">
    <property type="entry name" value="ZF_DBF4"/>
    <property type="match status" value="1"/>
</dbReference>
<dbReference type="PANTHER" id="PTHR15375:SF26">
    <property type="entry name" value="PROTEIN CHIFFON"/>
    <property type="match status" value="1"/>
</dbReference>
<dbReference type="CDD" id="cd00027">
    <property type="entry name" value="BRCT"/>
    <property type="match status" value="1"/>
</dbReference>
<sequence>MAAESLSPAPFRLGNMTSKRVPLSSVPNAANSPFRAVTAAASKRSRDQLEAQEHLSYHYHPPPKRQALEEARTNLRVSPRKQALQSAKGRFFNRRTANASPTAFERKLLAAKGERSQQRVERQGKASNEALDTVRQWQKHYKKSFPGFVFYFESVPDDVRLRCSRCVRSLGAREEKFFSKEVTHVVTSRPIPLDSDSRDATDLVTPSSTSISSQNTAQPRTINPSLLDRQHESFQFKSRFTFEASVSKRAQPNGIHDVEPRKMNASNTDILYRAKEMGMKTWHLEKLQRIMNTMSNIPNDTQTLAGNNTRSRTANAAGKNDKEADLSRMLRNERLNGPSDRDATIALSELVPFKGSYLYIRDMDERAKPIMVRDYPKPGPNEVGEWPQFHSVRVGKCPFVEEPITHAELVAREEARRAKERAASREAPRTRAATIREDAEAKSARSVPQRRPLDEVKNAGNAPAPPSAAMPIPACCPPPPATTARPGSPLKTARGAVIPPRPKLFGGEPAASGMQPSNITSAIRSQMISSTAAQPGAKAGTSKEIHGLKRKVLEKNSGPALINIHARRESIDPAGNGRAERNIPAARQTRRQAQERLIHIDEESTQSEEEDDVWIAEDVRSKRQQLRKVLEKKDPKPGYCENCREKYDDFDDHIVGRKHRKFALTPENWKDLDQLLSQLGRRLKEPDSDGF</sequence>
<accession>A0ABR4BM08</accession>
<evidence type="ECO:0000256" key="1">
    <source>
        <dbReference type="ARBA" id="ARBA00022723"/>
    </source>
</evidence>
<evidence type="ECO:0000313" key="7">
    <source>
        <dbReference type="EMBL" id="KAL2058740.1"/>
    </source>
</evidence>
<feature type="region of interest" description="Disordered" evidence="5">
    <location>
        <begin position="528"/>
        <end position="552"/>
    </location>
</feature>
<dbReference type="InterPro" id="IPR038545">
    <property type="entry name" value="Znf_DBF_sf"/>
</dbReference>
<keyword evidence="8" id="KW-1185">Reference proteome</keyword>
<dbReference type="EMBL" id="JBHFEH010000001">
    <property type="protein sequence ID" value="KAL2058740.1"/>
    <property type="molecule type" value="Genomic_DNA"/>
</dbReference>
<feature type="compositionally biased region" description="Polar residues" evidence="5">
    <location>
        <begin position="299"/>
        <end position="314"/>
    </location>
</feature>
<protein>
    <recommendedName>
        <fullName evidence="6">DBF4-type domain-containing protein</fullName>
    </recommendedName>
</protein>
<keyword evidence="3" id="KW-0862">Zinc</keyword>
<evidence type="ECO:0000256" key="5">
    <source>
        <dbReference type="SAM" id="MobiDB-lite"/>
    </source>
</evidence>
<evidence type="ECO:0000256" key="2">
    <source>
        <dbReference type="ARBA" id="ARBA00022771"/>
    </source>
</evidence>
<dbReference type="SMART" id="SM00586">
    <property type="entry name" value="ZnF_DBF"/>
    <property type="match status" value="1"/>
</dbReference>
<dbReference type="InterPro" id="IPR006572">
    <property type="entry name" value="Znf_DBF"/>
</dbReference>
<dbReference type="SUPFAM" id="SSF52113">
    <property type="entry name" value="BRCT domain"/>
    <property type="match status" value="1"/>
</dbReference>
<organism evidence="7 8">
    <name type="scientific">Lepraria finkii</name>
    <dbReference type="NCBI Taxonomy" id="1340010"/>
    <lineage>
        <taxon>Eukaryota</taxon>
        <taxon>Fungi</taxon>
        <taxon>Dikarya</taxon>
        <taxon>Ascomycota</taxon>
        <taxon>Pezizomycotina</taxon>
        <taxon>Lecanoromycetes</taxon>
        <taxon>OSLEUM clade</taxon>
        <taxon>Lecanoromycetidae</taxon>
        <taxon>Lecanorales</taxon>
        <taxon>Lecanorineae</taxon>
        <taxon>Stereocaulaceae</taxon>
        <taxon>Lepraria</taxon>
    </lineage>
</organism>
<dbReference type="Pfam" id="PF22437">
    <property type="entry name" value="DBF4_BRCT"/>
    <property type="match status" value="1"/>
</dbReference>
<dbReference type="Gene3D" id="3.40.50.10190">
    <property type="entry name" value="BRCT domain"/>
    <property type="match status" value="2"/>
</dbReference>
<dbReference type="Gene3D" id="6.10.250.3410">
    <property type="entry name" value="DBF zinc finger"/>
    <property type="match status" value="1"/>
</dbReference>
<dbReference type="Pfam" id="PF08630">
    <property type="entry name" value="Dfp1_Him1_M"/>
    <property type="match status" value="1"/>
</dbReference>
<feature type="region of interest" description="Disordered" evidence="5">
    <location>
        <begin position="299"/>
        <end position="324"/>
    </location>
</feature>
<evidence type="ECO:0000256" key="4">
    <source>
        <dbReference type="PROSITE-ProRule" id="PRU00600"/>
    </source>
</evidence>
<reference evidence="7 8" key="1">
    <citation type="submission" date="2024-09" db="EMBL/GenBank/DDBJ databases">
        <title>Rethinking Asexuality: The Enigmatic Case of Functional Sexual Genes in Lepraria (Stereocaulaceae).</title>
        <authorList>
            <person name="Doellman M."/>
            <person name="Sun Y."/>
            <person name="Barcenas-Pena A."/>
            <person name="Lumbsch H.T."/>
            <person name="Grewe F."/>
        </authorList>
    </citation>
    <scope>NUCLEOTIDE SEQUENCE [LARGE SCALE GENOMIC DNA]</scope>
    <source>
        <strain evidence="7 8">Grewe 0041</strain>
    </source>
</reference>
<feature type="compositionally biased region" description="Polar residues" evidence="5">
    <location>
        <begin position="204"/>
        <end position="221"/>
    </location>
</feature>